<dbReference type="eggNOG" id="KOG0017">
    <property type="taxonomic scope" value="Eukaryota"/>
</dbReference>
<dbReference type="InterPro" id="IPR001584">
    <property type="entry name" value="Integrase_cat-core"/>
</dbReference>
<dbReference type="GO" id="GO:0003676">
    <property type="term" value="F:nucleic acid binding"/>
    <property type="evidence" value="ECO:0007669"/>
    <property type="project" value="InterPro"/>
</dbReference>
<evidence type="ECO:0000256" key="1">
    <source>
        <dbReference type="ARBA" id="ARBA00012493"/>
    </source>
</evidence>
<dbReference type="GO" id="GO:0016787">
    <property type="term" value="F:hydrolase activity"/>
    <property type="evidence" value="ECO:0007669"/>
    <property type="project" value="UniProtKB-KW"/>
</dbReference>
<evidence type="ECO:0000256" key="6">
    <source>
        <dbReference type="ARBA" id="ARBA00022801"/>
    </source>
</evidence>
<evidence type="ECO:0000256" key="7">
    <source>
        <dbReference type="ARBA" id="ARBA00022918"/>
    </source>
</evidence>
<dbReference type="SUPFAM" id="SSF53098">
    <property type="entry name" value="Ribonuclease H-like"/>
    <property type="match status" value="1"/>
</dbReference>
<evidence type="ECO:0000256" key="4">
    <source>
        <dbReference type="ARBA" id="ARBA00022722"/>
    </source>
</evidence>
<evidence type="ECO:0000256" key="3">
    <source>
        <dbReference type="ARBA" id="ARBA00022695"/>
    </source>
</evidence>
<proteinExistence type="predicted"/>
<dbReference type="InterPro" id="IPR041588">
    <property type="entry name" value="Integrase_H2C2"/>
</dbReference>
<dbReference type="Pfam" id="PF00665">
    <property type="entry name" value="rve"/>
    <property type="match status" value="1"/>
</dbReference>
<keyword evidence="6" id="KW-0378">Hydrolase</keyword>
<dbReference type="SUPFAM" id="SSF50630">
    <property type="entry name" value="Acid proteases"/>
    <property type="match status" value="1"/>
</dbReference>
<dbReference type="PANTHER" id="PTHR37984">
    <property type="entry name" value="PROTEIN CBG26694"/>
    <property type="match status" value="1"/>
</dbReference>
<dbReference type="InterPro" id="IPR043502">
    <property type="entry name" value="DNA/RNA_pol_sf"/>
</dbReference>
<evidence type="ECO:0000259" key="9">
    <source>
        <dbReference type="PROSITE" id="PS50994"/>
    </source>
</evidence>
<dbReference type="EC" id="2.7.7.49" evidence="1"/>
<dbReference type="CDD" id="cd09274">
    <property type="entry name" value="RNase_HI_RT_Ty3"/>
    <property type="match status" value="1"/>
</dbReference>
<dbReference type="GO" id="GO:0042575">
    <property type="term" value="C:DNA polymerase complex"/>
    <property type="evidence" value="ECO:0007669"/>
    <property type="project" value="UniProtKB-ARBA"/>
</dbReference>
<reference evidence="11" key="1">
    <citation type="submission" date="2011-05" db="EMBL/GenBank/DDBJ databases">
        <authorList>
            <person name="Richards S.R."/>
            <person name="Qu J."/>
            <person name="Jiang H."/>
            <person name="Jhangiani S.N."/>
            <person name="Agravi P."/>
            <person name="Goodspeed R."/>
            <person name="Gross S."/>
            <person name="Mandapat C."/>
            <person name="Jackson L."/>
            <person name="Mathew T."/>
            <person name="Pu L."/>
            <person name="Thornton R."/>
            <person name="Saada N."/>
            <person name="Wilczek-Boney K.B."/>
            <person name="Lee S."/>
            <person name="Kovar C."/>
            <person name="Wu Y."/>
            <person name="Scherer S.E."/>
            <person name="Worley K.C."/>
            <person name="Muzny D.M."/>
            <person name="Gibbs R."/>
        </authorList>
    </citation>
    <scope>NUCLEOTIDE SEQUENCE</scope>
    <source>
        <strain evidence="11">Brora</strain>
    </source>
</reference>
<dbReference type="FunFam" id="1.10.340.70:FF:000001">
    <property type="entry name" value="Retrovirus-related Pol polyprotein from transposon gypsy-like Protein"/>
    <property type="match status" value="1"/>
</dbReference>
<feature type="domain" description="Integrase catalytic" evidence="9">
    <location>
        <begin position="536"/>
        <end position="725"/>
    </location>
</feature>
<dbReference type="PANTHER" id="PTHR37984:SF5">
    <property type="entry name" value="PROTEIN NYNRIN-LIKE"/>
    <property type="match status" value="1"/>
</dbReference>
<dbReference type="InterPro" id="IPR050951">
    <property type="entry name" value="Retrovirus_Pol_polyprotein"/>
</dbReference>
<accession>T1IQH8</accession>
<keyword evidence="3" id="KW-0548">Nucleotidyltransferase</keyword>
<dbReference type="InterPro" id="IPR036397">
    <property type="entry name" value="RNaseH_sf"/>
</dbReference>
<dbReference type="Gene3D" id="2.40.70.10">
    <property type="entry name" value="Acid Proteases"/>
    <property type="match status" value="1"/>
</dbReference>
<keyword evidence="4" id="KW-0540">Nuclease</keyword>
<dbReference type="Gene3D" id="1.10.340.70">
    <property type="match status" value="1"/>
</dbReference>
<dbReference type="Pfam" id="PF00077">
    <property type="entry name" value="RVP"/>
    <property type="match status" value="1"/>
</dbReference>
<evidence type="ECO:0000256" key="2">
    <source>
        <dbReference type="ARBA" id="ARBA00022679"/>
    </source>
</evidence>
<evidence type="ECO:0000313" key="10">
    <source>
        <dbReference type="EnsemblMetazoa" id="SMAR003297-PA"/>
    </source>
</evidence>
<dbReference type="GO" id="GO:0015074">
    <property type="term" value="P:DNA integration"/>
    <property type="evidence" value="ECO:0007669"/>
    <property type="project" value="InterPro"/>
</dbReference>
<dbReference type="STRING" id="126957.T1IQH8"/>
<dbReference type="SUPFAM" id="SSF56672">
    <property type="entry name" value="DNA/RNA polymerases"/>
    <property type="match status" value="1"/>
</dbReference>
<keyword evidence="5" id="KW-0255">Endonuclease</keyword>
<dbReference type="PhylomeDB" id="T1IQH8"/>
<organism evidence="10 11">
    <name type="scientific">Strigamia maritima</name>
    <name type="common">European centipede</name>
    <name type="synonym">Geophilus maritimus</name>
    <dbReference type="NCBI Taxonomy" id="126957"/>
    <lineage>
        <taxon>Eukaryota</taxon>
        <taxon>Metazoa</taxon>
        <taxon>Ecdysozoa</taxon>
        <taxon>Arthropoda</taxon>
        <taxon>Myriapoda</taxon>
        <taxon>Chilopoda</taxon>
        <taxon>Pleurostigmophora</taxon>
        <taxon>Geophilomorpha</taxon>
        <taxon>Linotaeniidae</taxon>
        <taxon>Strigamia</taxon>
    </lineage>
</organism>
<dbReference type="InterPro" id="IPR021109">
    <property type="entry name" value="Peptidase_aspartic_dom_sf"/>
</dbReference>
<dbReference type="EnsemblMetazoa" id="SMAR003297-RA">
    <property type="protein sequence ID" value="SMAR003297-PA"/>
    <property type="gene ID" value="SMAR003297"/>
</dbReference>
<evidence type="ECO:0000313" key="11">
    <source>
        <dbReference type="Proteomes" id="UP000014500"/>
    </source>
</evidence>
<sequence length="955" mass="109695">METAQKKAKSTWITQETLDKTVQSMEARIQSSVQKSMQPTLDQMLAIAKSLVGPIVPVTKENTFKELKVSENSSSQTEVNENIDLMVEHLNKLSLETDDYNETSFQKRIRKTKRLNSKIRKKPWITEQERVNYIRRLITAEDSPRMQVTIGGLTYNALLDSGATQCFIGEHMLTKTGCLSDYIQEAPPNMKVFAVGIKRTPVGQITLCIEWHKQLTPMNFFILPKGVCSLIIGHNFMRRVHLNMHPGEGYFSCTRISELLQDPNWDEKLLTGSNCTAERRLALKEVLTSVKDVFSDKPGCFDGCVHHIKFKDGAKIIKNPYRISTRSGSSIFDTRLECLAVVWAIYRFRPYLEYGTFILESDAQALKWLMSTPEPSGRFGRWAIKIQCGAFKIIYRKGRLNQVTDALSRAPLSAEDIPADDHVEEKEVTQYWSNWDENKSSLLPIDKIGEDNIHLCKCEIQRNQPTFDEELNDSGNGFKAVVPRSLIRRVMFACHGHPLSGHAGISKTIHRTKQIYYWPKMSRHIRVYVRSCQHCQQYKPNQSKKRAAPYVPHNMTYPWETICVDLRVIIDQCAKYVELFPLAVASAKKIVEKINEVSCRFGHPSKIISDNGSQFVSTVYKEFCAKRNITMAHTSTYTPHSNPTERVNRDIKTMLAIYTDVHSHWPKYLNEFAFASRTQVSEALGHTPMLLNTGREAPLPFDPRILYHGISLDKNKPEEYVKELLDVLKRAHQNMYHRMQKNYEKHKKVHNDKYHICEYELGDLVWRKTHILSDKDNNITKGLAIKRDGPWEITKIHGGGTYELTKIGNRKIEKSINTQDLLPYIPTYPIEKWEENQLVGTNTEHPNPNWMSEKNNIQKDIIIPSQPEIQVEQTNSSTPDVKTQGRHHKKHLKREAKRNGTYVPPVKPYFRSDGRHCCWTEGHAKDVLDPTGSFSLSRAVLRTIFGSTVSVFAAY</sequence>
<dbReference type="Gene3D" id="3.30.420.10">
    <property type="entry name" value="Ribonuclease H-like superfamily/Ribonuclease H"/>
    <property type="match status" value="1"/>
</dbReference>
<dbReference type="InterPro" id="IPR018061">
    <property type="entry name" value="Retropepsins"/>
</dbReference>
<name>T1IQH8_STRMM</name>
<evidence type="ECO:0000256" key="5">
    <source>
        <dbReference type="ARBA" id="ARBA00022759"/>
    </source>
</evidence>
<dbReference type="AlphaFoldDB" id="T1IQH8"/>
<evidence type="ECO:0000256" key="8">
    <source>
        <dbReference type="SAM" id="MobiDB-lite"/>
    </source>
</evidence>
<keyword evidence="7" id="KW-0695">RNA-directed DNA polymerase</keyword>
<keyword evidence="2" id="KW-0808">Transferase</keyword>
<dbReference type="Pfam" id="PF17917">
    <property type="entry name" value="RT_RNaseH"/>
    <property type="match status" value="1"/>
</dbReference>
<dbReference type="PROSITE" id="PS50994">
    <property type="entry name" value="INTEGRASE"/>
    <property type="match status" value="1"/>
</dbReference>
<feature type="compositionally biased region" description="Basic residues" evidence="8">
    <location>
        <begin position="884"/>
        <end position="896"/>
    </location>
</feature>
<reference evidence="10" key="2">
    <citation type="submission" date="2015-02" db="UniProtKB">
        <authorList>
            <consortium name="EnsemblMetazoa"/>
        </authorList>
    </citation>
    <scope>IDENTIFICATION</scope>
</reference>
<dbReference type="InterPro" id="IPR041373">
    <property type="entry name" value="RT_RNaseH"/>
</dbReference>
<dbReference type="InterPro" id="IPR012337">
    <property type="entry name" value="RNaseH-like_sf"/>
</dbReference>
<dbReference type="Pfam" id="PF17921">
    <property type="entry name" value="Integrase_H2C2"/>
    <property type="match status" value="1"/>
</dbReference>
<dbReference type="GO" id="GO:0003964">
    <property type="term" value="F:RNA-directed DNA polymerase activity"/>
    <property type="evidence" value="ECO:0007669"/>
    <property type="project" value="UniProtKB-KW"/>
</dbReference>
<dbReference type="CDD" id="cd00303">
    <property type="entry name" value="retropepsin_like"/>
    <property type="match status" value="1"/>
</dbReference>
<dbReference type="GO" id="GO:0004519">
    <property type="term" value="F:endonuclease activity"/>
    <property type="evidence" value="ECO:0007669"/>
    <property type="project" value="UniProtKB-KW"/>
</dbReference>
<keyword evidence="11" id="KW-1185">Reference proteome</keyword>
<dbReference type="HOGENOM" id="CLU_013374_0_0_1"/>
<protein>
    <recommendedName>
        <fullName evidence="1">RNA-directed DNA polymerase</fullName>
        <ecNumber evidence="1">2.7.7.49</ecNumber>
    </recommendedName>
</protein>
<dbReference type="EMBL" id="JH431309">
    <property type="status" value="NOT_ANNOTATED_CDS"/>
    <property type="molecule type" value="Genomic_DNA"/>
</dbReference>
<feature type="region of interest" description="Disordered" evidence="8">
    <location>
        <begin position="875"/>
        <end position="898"/>
    </location>
</feature>
<dbReference type="Proteomes" id="UP000014500">
    <property type="component" value="Unassembled WGS sequence"/>
</dbReference>